<dbReference type="PANTHER" id="PTHR48090">
    <property type="entry name" value="UNDECAPRENYL-PHOSPHATE 4-DEOXY-4-FORMAMIDO-L-ARABINOSE TRANSFERASE-RELATED"/>
    <property type="match status" value="1"/>
</dbReference>
<keyword evidence="4" id="KW-1185">Reference proteome</keyword>
<dbReference type="OrthoDB" id="2369748at2"/>
<dbReference type="STRING" id="1280514.AXFE_26440"/>
<sequence>MKDNEYSLAEEIESHGYVIVSSNAIQKFVPEGEDEVPLISIVTPFYNPGEHFESAIREMVNVLDSVGLSYELIAVSDGSTDSSPSTISKIGISTIKDVYHLRRQGKGAALRTGLALGRGKYLGFIDADGDIDPSALRAFIGTVALYEPDIVLGSKRHPMSKVVYPPIRRLYSAMYQLLIKALFGLSIRDTQTGIKLARRQVIEDVLPLMVEKRFAFDLELFVVARRLGYRNFFEAPVVIRERLTSTVNSRAVFNTIVDTFAIFYRERILHFYDRVT</sequence>
<comment type="caution">
    <text evidence="3">The sequence shown here is derived from an EMBL/GenBank/DDBJ whole genome shotgun (WGS) entry which is preliminary data.</text>
</comment>
<dbReference type="InterPro" id="IPR050256">
    <property type="entry name" value="Glycosyltransferase_2"/>
</dbReference>
<accession>A0A0D8HF32</accession>
<dbReference type="InterPro" id="IPR001173">
    <property type="entry name" value="Glyco_trans_2-like"/>
</dbReference>
<keyword evidence="3" id="KW-0328">Glycosyltransferase</keyword>
<dbReference type="InterPro" id="IPR029044">
    <property type="entry name" value="Nucleotide-diphossugar_trans"/>
</dbReference>
<dbReference type="GO" id="GO:0016757">
    <property type="term" value="F:glycosyltransferase activity"/>
    <property type="evidence" value="ECO:0007669"/>
    <property type="project" value="UniProtKB-KW"/>
</dbReference>
<dbReference type="SUPFAM" id="SSF53448">
    <property type="entry name" value="Nucleotide-diphospho-sugar transferases"/>
    <property type="match status" value="1"/>
</dbReference>
<dbReference type="RefSeq" id="WP_052606344.1">
    <property type="nucleotide sequence ID" value="NZ_JXYS01000081.1"/>
</dbReference>
<evidence type="ECO:0000256" key="1">
    <source>
        <dbReference type="ARBA" id="ARBA00006739"/>
    </source>
</evidence>
<dbReference type="PANTHER" id="PTHR48090:SF7">
    <property type="entry name" value="RFBJ PROTEIN"/>
    <property type="match status" value="1"/>
</dbReference>
<dbReference type="Gene3D" id="3.90.550.10">
    <property type="entry name" value="Spore Coat Polysaccharide Biosynthesis Protein SpsA, Chain A"/>
    <property type="match status" value="1"/>
</dbReference>
<dbReference type="Pfam" id="PF00535">
    <property type="entry name" value="Glycos_transf_2"/>
    <property type="match status" value="1"/>
</dbReference>
<keyword evidence="3" id="KW-0808">Transferase</keyword>
<protein>
    <submittedName>
        <fullName evidence="3">Putative glycosyltransferase EpsH</fullName>
        <ecNumber evidence="3">2.4.-.-</ecNumber>
    </submittedName>
</protein>
<name>A0A0D8HF32_9ACTN</name>
<proteinExistence type="inferred from homology"/>
<gene>
    <name evidence="3" type="primary">epsH</name>
    <name evidence="3" type="ORF">AXFE_26440</name>
</gene>
<evidence type="ECO:0000259" key="2">
    <source>
        <dbReference type="Pfam" id="PF00535"/>
    </source>
</evidence>
<evidence type="ECO:0000313" key="4">
    <source>
        <dbReference type="Proteomes" id="UP000032360"/>
    </source>
</evidence>
<organism evidence="3 4">
    <name type="scientific">Acidithrix ferrooxidans</name>
    <dbReference type="NCBI Taxonomy" id="1280514"/>
    <lineage>
        <taxon>Bacteria</taxon>
        <taxon>Bacillati</taxon>
        <taxon>Actinomycetota</taxon>
        <taxon>Acidimicrobiia</taxon>
        <taxon>Acidimicrobiales</taxon>
        <taxon>Acidimicrobiaceae</taxon>
        <taxon>Acidithrix</taxon>
    </lineage>
</organism>
<reference evidence="3 4" key="1">
    <citation type="submission" date="2015-01" db="EMBL/GenBank/DDBJ databases">
        <title>Draft genome of the acidophilic iron oxidizer Acidithrix ferrooxidans strain Py-F3.</title>
        <authorList>
            <person name="Poehlein A."/>
            <person name="Eisen S."/>
            <person name="Schloemann M."/>
            <person name="Johnson B.D."/>
            <person name="Daniel R."/>
            <person name="Muehling M."/>
        </authorList>
    </citation>
    <scope>NUCLEOTIDE SEQUENCE [LARGE SCALE GENOMIC DNA]</scope>
    <source>
        <strain evidence="3 4">Py-F3</strain>
    </source>
</reference>
<dbReference type="EC" id="2.4.-.-" evidence="3"/>
<dbReference type="EMBL" id="JXYS01000081">
    <property type="protein sequence ID" value="KJF16479.1"/>
    <property type="molecule type" value="Genomic_DNA"/>
</dbReference>
<comment type="similarity">
    <text evidence="1">Belongs to the glycosyltransferase 2 family.</text>
</comment>
<evidence type="ECO:0000313" key="3">
    <source>
        <dbReference type="EMBL" id="KJF16479.1"/>
    </source>
</evidence>
<feature type="domain" description="Glycosyltransferase 2-like" evidence="2">
    <location>
        <begin position="40"/>
        <end position="205"/>
    </location>
</feature>
<dbReference type="AlphaFoldDB" id="A0A0D8HF32"/>
<dbReference type="Proteomes" id="UP000032360">
    <property type="component" value="Unassembled WGS sequence"/>
</dbReference>